<organism evidence="1">
    <name type="scientific">Eucalyptus grandis</name>
    <name type="common">Flooded gum</name>
    <dbReference type="NCBI Taxonomy" id="71139"/>
    <lineage>
        <taxon>Eukaryota</taxon>
        <taxon>Viridiplantae</taxon>
        <taxon>Streptophyta</taxon>
        <taxon>Embryophyta</taxon>
        <taxon>Tracheophyta</taxon>
        <taxon>Spermatophyta</taxon>
        <taxon>Magnoliopsida</taxon>
        <taxon>eudicotyledons</taxon>
        <taxon>Gunneridae</taxon>
        <taxon>Pentapetalae</taxon>
        <taxon>rosids</taxon>
        <taxon>malvids</taxon>
        <taxon>Myrtales</taxon>
        <taxon>Myrtaceae</taxon>
        <taxon>Myrtoideae</taxon>
        <taxon>Eucalypteae</taxon>
        <taxon>Eucalyptus</taxon>
    </lineage>
</organism>
<dbReference type="EMBL" id="KK198760">
    <property type="protein sequence ID" value="KCW57568.1"/>
    <property type="molecule type" value="Genomic_DNA"/>
</dbReference>
<reference evidence="1" key="1">
    <citation type="submission" date="2013-07" db="EMBL/GenBank/DDBJ databases">
        <title>The genome of Eucalyptus grandis.</title>
        <authorList>
            <person name="Schmutz J."/>
            <person name="Hayes R."/>
            <person name="Myburg A."/>
            <person name="Tuskan G."/>
            <person name="Grattapaglia D."/>
            <person name="Rokhsar D.S."/>
        </authorList>
    </citation>
    <scope>NUCLEOTIDE SEQUENCE</scope>
    <source>
        <tissue evidence="1">Leaf extractions</tissue>
    </source>
</reference>
<proteinExistence type="predicted"/>
<name>A0A059AUN7_EUCGR</name>
<gene>
    <name evidence="1" type="ORF">EUGRSUZ_H00338</name>
</gene>
<evidence type="ECO:0000313" key="1">
    <source>
        <dbReference type="EMBL" id="KCW57568.1"/>
    </source>
</evidence>
<protein>
    <submittedName>
        <fullName evidence="1">Uncharacterized protein</fullName>
    </submittedName>
</protein>
<sequence>MCFSIEFRSDKCSFLAHKLSYSLLSLFPNTGRSNTEAPCLEGPANCMTDCGSTAHPLTSFQLVCVIGVNYRPM</sequence>
<dbReference type="Gramene" id="KCW57568">
    <property type="protein sequence ID" value="KCW57568"/>
    <property type="gene ID" value="EUGRSUZ_H00338"/>
</dbReference>
<accession>A0A059AUN7</accession>
<dbReference type="AlphaFoldDB" id="A0A059AUN7"/>
<dbReference type="InParanoid" id="A0A059AUN7"/>